<dbReference type="InterPro" id="IPR011059">
    <property type="entry name" value="Metal-dep_hydrolase_composite"/>
</dbReference>
<dbReference type="EC" id="3.5.3.13" evidence="6"/>
<dbReference type="NCBIfam" id="NF006684">
    <property type="entry name" value="PRK09229.1-5"/>
    <property type="match status" value="1"/>
</dbReference>
<dbReference type="Gene3D" id="3.20.20.140">
    <property type="entry name" value="Metal-dependent hydrolases"/>
    <property type="match status" value="1"/>
</dbReference>
<name>A0AB39KVQ8_9CAUL</name>
<keyword evidence="3 6" id="KW-0378">Hydrolase</keyword>
<protein>
    <submittedName>
        <fullName evidence="6">Formimidoylglutamate deiminase</fullName>
        <ecNumber evidence="6">3.5.3.13</ecNumber>
    </submittedName>
</protein>
<comment type="cofactor">
    <cofactor evidence="1">
        <name>Zn(2+)</name>
        <dbReference type="ChEBI" id="CHEBI:29105"/>
    </cofactor>
</comment>
<dbReference type="GO" id="GO:0019239">
    <property type="term" value="F:deaminase activity"/>
    <property type="evidence" value="ECO:0007669"/>
    <property type="project" value="TreeGrafter"/>
</dbReference>
<accession>A0AB39KVQ8</accession>
<dbReference type="SUPFAM" id="SSF51556">
    <property type="entry name" value="Metallo-dependent hydrolases"/>
    <property type="match status" value="1"/>
</dbReference>
<dbReference type="Gene3D" id="2.30.40.10">
    <property type="entry name" value="Urease, subunit C, domain 1"/>
    <property type="match status" value="1"/>
</dbReference>
<dbReference type="PANTHER" id="PTHR11271:SF48">
    <property type="entry name" value="AMIDOHYDROLASE-RELATED DOMAIN-CONTAINING PROTEIN"/>
    <property type="match status" value="1"/>
</dbReference>
<dbReference type="EMBL" id="CP158375">
    <property type="protein sequence ID" value="XDO97672.1"/>
    <property type="molecule type" value="Genomic_DNA"/>
</dbReference>
<gene>
    <name evidence="6" type="ORF">ABOZ73_04430</name>
</gene>
<evidence type="ECO:0000256" key="3">
    <source>
        <dbReference type="ARBA" id="ARBA00022801"/>
    </source>
</evidence>
<reference evidence="6" key="1">
    <citation type="submission" date="2024-06" db="EMBL/GenBank/DDBJ databases">
        <title>Caulobacter inopinatus, sp. nov.</title>
        <authorList>
            <person name="Donachie S.P."/>
        </authorList>
    </citation>
    <scope>NUCLEOTIDE SEQUENCE</scope>
    <source>
        <strain evidence="6">73W</strain>
    </source>
</reference>
<dbReference type="GO" id="GO:0005829">
    <property type="term" value="C:cytosol"/>
    <property type="evidence" value="ECO:0007669"/>
    <property type="project" value="TreeGrafter"/>
</dbReference>
<evidence type="ECO:0000256" key="2">
    <source>
        <dbReference type="ARBA" id="ARBA00022723"/>
    </source>
</evidence>
<proteinExistence type="predicted"/>
<organism evidence="6">
    <name type="scientific">Caulobacter sp. 73W</name>
    <dbReference type="NCBI Taxonomy" id="3161137"/>
    <lineage>
        <taxon>Bacteria</taxon>
        <taxon>Pseudomonadati</taxon>
        <taxon>Pseudomonadota</taxon>
        <taxon>Alphaproteobacteria</taxon>
        <taxon>Caulobacterales</taxon>
        <taxon>Caulobacteraceae</taxon>
        <taxon>Caulobacter</taxon>
    </lineage>
</organism>
<dbReference type="SUPFAM" id="SSF51338">
    <property type="entry name" value="Composite domain of metallo-dependent hydrolases"/>
    <property type="match status" value="1"/>
</dbReference>
<evidence type="ECO:0000259" key="5">
    <source>
        <dbReference type="Pfam" id="PF01979"/>
    </source>
</evidence>
<dbReference type="PANTHER" id="PTHR11271">
    <property type="entry name" value="GUANINE DEAMINASE"/>
    <property type="match status" value="1"/>
</dbReference>
<dbReference type="RefSeq" id="WP_369061043.1">
    <property type="nucleotide sequence ID" value="NZ_CP158375.1"/>
</dbReference>
<sequence length="443" mass="47285">MQQNYERALTAQGWRRDVLVTINSAGMITDVAPDSPGVGERVKGVAVPGIANAHSHAFQRALVGLTEHRGEARDSFWTWRDAMYRLAAAVTPEDLNAIAAQLYVEMLKAGYTAVCEFHYLHQAPVGGRAMGQAVIDAAARTGIDLTLLPTLYMTSDFGGAAPNEGQKRFVHSVGDFLRLRADLKTDGVVMGTAIHSLRAVPPQALAELLAGLEGGGPIHIHIAEQRKEVERCLEATGARPVEWLLANADVDDRWNLVHATHVTETEMAAVRDAGATVVLCPTTEANLGDGIFPAESFLAQGGSISIGSDSHVSVDLAEELRLLEYGQRLITGERNVLAGAREPHTGVHLHNAAAAGGARSSGRKTGAIAPGMRADIVVLDDQAPALFGRDDGRLMDAWIFGGFANPVKDVMVGGAWRVRDGRHPREDAIAAAYRAAVSRLKSV</sequence>
<dbReference type="InterPro" id="IPR032466">
    <property type="entry name" value="Metal_Hydrolase"/>
</dbReference>
<keyword evidence="2" id="KW-0479">Metal-binding</keyword>
<dbReference type="GO" id="GO:0046872">
    <property type="term" value="F:metal ion binding"/>
    <property type="evidence" value="ECO:0007669"/>
    <property type="project" value="UniProtKB-KW"/>
</dbReference>
<dbReference type="AlphaFoldDB" id="A0AB39KVQ8"/>
<dbReference type="NCBIfam" id="TIGR02022">
    <property type="entry name" value="hutF"/>
    <property type="match status" value="1"/>
</dbReference>
<dbReference type="InterPro" id="IPR006680">
    <property type="entry name" value="Amidohydro-rel"/>
</dbReference>
<dbReference type="InterPro" id="IPR051607">
    <property type="entry name" value="Metallo-dep_hydrolases"/>
</dbReference>
<dbReference type="GO" id="GO:0050416">
    <property type="term" value="F:formimidoylglutamate deiminase activity"/>
    <property type="evidence" value="ECO:0007669"/>
    <property type="project" value="UniProtKB-EC"/>
</dbReference>
<dbReference type="NCBIfam" id="NF006681">
    <property type="entry name" value="PRK09229.1-2"/>
    <property type="match status" value="1"/>
</dbReference>
<dbReference type="Pfam" id="PF01979">
    <property type="entry name" value="Amidohydro_1"/>
    <property type="match status" value="1"/>
</dbReference>
<dbReference type="InterPro" id="IPR010252">
    <property type="entry name" value="HutF"/>
</dbReference>
<keyword evidence="4" id="KW-0862">Zinc</keyword>
<evidence type="ECO:0000256" key="4">
    <source>
        <dbReference type="ARBA" id="ARBA00022833"/>
    </source>
</evidence>
<evidence type="ECO:0000256" key="1">
    <source>
        <dbReference type="ARBA" id="ARBA00001947"/>
    </source>
</evidence>
<evidence type="ECO:0000313" key="6">
    <source>
        <dbReference type="EMBL" id="XDO97672.1"/>
    </source>
</evidence>
<feature type="domain" description="Amidohydrolase-related" evidence="5">
    <location>
        <begin position="46"/>
        <end position="415"/>
    </location>
</feature>